<dbReference type="InterPro" id="IPR017441">
    <property type="entry name" value="Protein_kinase_ATP_BS"/>
</dbReference>
<feature type="region of interest" description="Disordered" evidence="8">
    <location>
        <begin position="637"/>
        <end position="667"/>
    </location>
</feature>
<dbReference type="PROSITE" id="PS50011">
    <property type="entry name" value="PROTEIN_KINASE_DOM"/>
    <property type="match status" value="1"/>
</dbReference>
<feature type="region of interest" description="Disordered" evidence="8">
    <location>
        <begin position="682"/>
        <end position="709"/>
    </location>
</feature>
<dbReference type="Pfam" id="PF00069">
    <property type="entry name" value="Pkinase"/>
    <property type="match status" value="1"/>
</dbReference>
<feature type="compositionally biased region" description="Basic and acidic residues" evidence="8">
    <location>
        <begin position="637"/>
        <end position="646"/>
    </location>
</feature>
<feature type="compositionally biased region" description="Basic residues" evidence="8">
    <location>
        <begin position="26"/>
        <end position="38"/>
    </location>
</feature>
<comment type="similarity">
    <text evidence="1">Belongs to the protein kinase superfamily. CMGC Ser/Thr protein kinase family. CDC2/CDKX subfamily.</text>
</comment>
<dbReference type="InterPro" id="IPR050108">
    <property type="entry name" value="CDK"/>
</dbReference>
<dbReference type="PANTHER" id="PTHR24056">
    <property type="entry name" value="CELL DIVISION PROTEIN KINASE"/>
    <property type="match status" value="1"/>
</dbReference>
<proteinExistence type="inferred from homology"/>
<feature type="compositionally biased region" description="Polar residues" evidence="8">
    <location>
        <begin position="699"/>
        <end position="709"/>
    </location>
</feature>
<feature type="compositionally biased region" description="Polar residues" evidence="8">
    <location>
        <begin position="543"/>
        <end position="571"/>
    </location>
</feature>
<keyword evidence="5" id="KW-0418">Kinase</keyword>
<keyword evidence="6 7" id="KW-0067">ATP-binding</keyword>
<dbReference type="PROSITE" id="PS00107">
    <property type="entry name" value="PROTEIN_KINASE_ATP"/>
    <property type="match status" value="1"/>
</dbReference>
<evidence type="ECO:0000256" key="2">
    <source>
        <dbReference type="ARBA" id="ARBA00022527"/>
    </source>
</evidence>
<evidence type="ECO:0000256" key="7">
    <source>
        <dbReference type="PROSITE-ProRule" id="PRU10141"/>
    </source>
</evidence>
<dbReference type="Proteomes" id="UP000489600">
    <property type="component" value="Unassembled WGS sequence"/>
</dbReference>
<dbReference type="GO" id="GO:0032968">
    <property type="term" value="P:positive regulation of transcription elongation by RNA polymerase II"/>
    <property type="evidence" value="ECO:0007669"/>
    <property type="project" value="TreeGrafter"/>
</dbReference>
<dbReference type="OrthoDB" id="779276at2759"/>
<dbReference type="PANTHER" id="PTHR24056:SF397">
    <property type="entry name" value="OS11G0242500 PROTEIN"/>
    <property type="match status" value="1"/>
</dbReference>
<feature type="compositionally biased region" description="Polar residues" evidence="8">
    <location>
        <begin position="484"/>
        <end position="493"/>
    </location>
</feature>
<dbReference type="CDD" id="cd07840">
    <property type="entry name" value="STKc_CDK9_like"/>
    <property type="match status" value="1"/>
</dbReference>
<evidence type="ECO:0000256" key="4">
    <source>
        <dbReference type="ARBA" id="ARBA00022741"/>
    </source>
</evidence>
<dbReference type="SMART" id="SM00220">
    <property type="entry name" value="S_TKc"/>
    <property type="match status" value="1"/>
</dbReference>
<evidence type="ECO:0000313" key="11">
    <source>
        <dbReference type="Proteomes" id="UP000489600"/>
    </source>
</evidence>
<dbReference type="AlphaFoldDB" id="A0A565AMH1"/>
<organism evidence="10 11">
    <name type="scientific">Arabis nemorensis</name>
    <dbReference type="NCBI Taxonomy" id="586526"/>
    <lineage>
        <taxon>Eukaryota</taxon>
        <taxon>Viridiplantae</taxon>
        <taxon>Streptophyta</taxon>
        <taxon>Embryophyta</taxon>
        <taxon>Tracheophyta</taxon>
        <taxon>Spermatophyta</taxon>
        <taxon>Magnoliopsida</taxon>
        <taxon>eudicotyledons</taxon>
        <taxon>Gunneridae</taxon>
        <taxon>Pentapetalae</taxon>
        <taxon>rosids</taxon>
        <taxon>malvids</taxon>
        <taxon>Brassicales</taxon>
        <taxon>Brassicaceae</taxon>
        <taxon>Arabideae</taxon>
        <taxon>Arabis</taxon>
    </lineage>
</organism>
<keyword evidence="2" id="KW-0723">Serine/threonine-protein kinase</keyword>
<dbReference type="Gene3D" id="1.10.510.10">
    <property type="entry name" value="Transferase(Phosphotransferase) domain 1"/>
    <property type="match status" value="1"/>
</dbReference>
<dbReference type="GO" id="GO:0005524">
    <property type="term" value="F:ATP binding"/>
    <property type="evidence" value="ECO:0007669"/>
    <property type="project" value="UniProtKB-UniRule"/>
</dbReference>
<evidence type="ECO:0000313" key="10">
    <source>
        <dbReference type="EMBL" id="VVA90607.1"/>
    </source>
</evidence>
<feature type="domain" description="Protein kinase" evidence="9">
    <location>
        <begin position="163"/>
        <end position="447"/>
    </location>
</feature>
<dbReference type="PROSITE" id="PS00108">
    <property type="entry name" value="PROTEIN_KINASE_ST"/>
    <property type="match status" value="1"/>
</dbReference>
<dbReference type="InterPro" id="IPR000719">
    <property type="entry name" value="Prot_kinase_dom"/>
</dbReference>
<reference evidence="10" key="1">
    <citation type="submission" date="2019-07" db="EMBL/GenBank/DDBJ databases">
        <authorList>
            <person name="Dittberner H."/>
        </authorList>
    </citation>
    <scope>NUCLEOTIDE SEQUENCE [LARGE SCALE GENOMIC DNA]</scope>
</reference>
<feature type="compositionally biased region" description="Polar residues" evidence="8">
    <location>
        <begin position="1"/>
        <end position="18"/>
    </location>
</feature>
<dbReference type="InterPro" id="IPR008271">
    <property type="entry name" value="Ser/Thr_kinase_AS"/>
</dbReference>
<evidence type="ECO:0000256" key="5">
    <source>
        <dbReference type="ARBA" id="ARBA00022777"/>
    </source>
</evidence>
<dbReference type="GO" id="GO:0005634">
    <property type="term" value="C:nucleus"/>
    <property type="evidence" value="ECO:0007669"/>
    <property type="project" value="TreeGrafter"/>
</dbReference>
<feature type="region of interest" description="Disordered" evidence="8">
    <location>
        <begin position="1"/>
        <end position="57"/>
    </location>
</feature>
<feature type="region of interest" description="Disordered" evidence="8">
    <location>
        <begin position="475"/>
        <end position="500"/>
    </location>
</feature>
<feature type="binding site" evidence="7">
    <location>
        <position position="192"/>
    </location>
    <ligand>
        <name>ATP</name>
        <dbReference type="ChEBI" id="CHEBI:30616"/>
    </ligand>
</feature>
<protein>
    <recommendedName>
        <fullName evidence="9">Protein kinase domain-containing protein</fullName>
    </recommendedName>
</protein>
<keyword evidence="11" id="KW-1185">Reference proteome</keyword>
<evidence type="ECO:0000256" key="8">
    <source>
        <dbReference type="SAM" id="MobiDB-lite"/>
    </source>
</evidence>
<dbReference type="Gene3D" id="3.30.200.20">
    <property type="entry name" value="Phosphorylase Kinase, domain 1"/>
    <property type="match status" value="1"/>
</dbReference>
<dbReference type="FunFam" id="1.10.510.10:FF:000043">
    <property type="entry name" value="probable serine/threonine-protein kinase At1g54610"/>
    <property type="match status" value="1"/>
</dbReference>
<dbReference type="EMBL" id="CABITT030000001">
    <property type="protein sequence ID" value="VVA90607.1"/>
    <property type="molecule type" value="Genomic_DNA"/>
</dbReference>
<evidence type="ECO:0000259" key="9">
    <source>
        <dbReference type="PROSITE" id="PS50011"/>
    </source>
</evidence>
<dbReference type="InterPro" id="IPR011009">
    <property type="entry name" value="Kinase-like_dom_sf"/>
</dbReference>
<keyword evidence="3" id="KW-0808">Transferase</keyword>
<name>A0A565AMH1_9BRAS</name>
<comment type="caution">
    <text evidence="10">The sequence shown here is derived from an EMBL/GenBank/DDBJ whole genome shotgun (WGS) entry which is preliminary data.</text>
</comment>
<evidence type="ECO:0000256" key="3">
    <source>
        <dbReference type="ARBA" id="ARBA00022679"/>
    </source>
</evidence>
<sequence>MGCNCSKGTGANDTVDNNNVKETRSKRNNKTSKKKKKSSASSSKVNVGSEERPGFVDGNNKEATFKFLIPLDAMNNISSTPKSCDETDKKVNLERKSSRSIFQRRPTSEMTTLGTLQQPKITRISSVSNGERGAQVMAGWPTWLAAVAGEAINGWIPRKADSFEKLEKIGQGTYSSVYKARDLETNQLVALKKVRFANMDPESVRFMAREIIILRRLDHPNVMKLEGLITSRVSGSMYLIFEYMEHDLAGLASTPGVKFSEAQIKCYMKQLLHGLEHCHSRGVLHRDIKGSNLLLDHNNNLKIGDFGLANFYGAQQKQPLTSRVVTLWYRPPELLLGSTDYEVTVDLWSTGCILAELFNGKPIMPGRTEVEQLHKIFKLCGSPSEEYWKRSKLPHATIFKPQHPYKRCVADTFKSLPSSALALVEVLLAVEPDTRGTTASALQSEFFTTKPFASDPSSLPKYQPRKEIDVKLREEEAKRKKGTSSKQNESKQVSKAVPAPDANAELLASVQKRQGQNNQISMSENFNPGEDAASVRVEPLKSGTAQNGYTRYGMSSVNRNGESVMIGSSRSPPRRELRTQRSFVQRGSAQLSRFSNSVAARDGSHFAIANPRWLEDSYHNNNGRHNDGDWSQRLMVRPRESTKAKESTSSYGEKTERVNYSGPLVSAGGKLDEMLKEHERQIQVAVRKAKKTNRDDKGQTQASLAANGR</sequence>
<dbReference type="SUPFAM" id="SSF56112">
    <property type="entry name" value="Protein kinase-like (PK-like)"/>
    <property type="match status" value="1"/>
</dbReference>
<gene>
    <name evidence="10" type="ORF">ANE_LOCUS1052</name>
</gene>
<dbReference type="FunFam" id="3.30.200.20:FF:000021">
    <property type="entry name" value="probable serine/threonine-protein kinase At1g54610"/>
    <property type="match status" value="1"/>
</dbReference>
<evidence type="ECO:0000256" key="6">
    <source>
        <dbReference type="ARBA" id="ARBA00022840"/>
    </source>
</evidence>
<evidence type="ECO:0000256" key="1">
    <source>
        <dbReference type="ARBA" id="ARBA00006485"/>
    </source>
</evidence>
<feature type="region of interest" description="Disordered" evidence="8">
    <location>
        <begin position="541"/>
        <end position="584"/>
    </location>
</feature>
<dbReference type="GO" id="GO:0008353">
    <property type="term" value="F:RNA polymerase II CTD heptapeptide repeat kinase activity"/>
    <property type="evidence" value="ECO:0007669"/>
    <property type="project" value="TreeGrafter"/>
</dbReference>
<accession>A0A565AMH1</accession>
<dbReference type="GO" id="GO:0000307">
    <property type="term" value="C:cyclin-dependent protein kinase holoenzyme complex"/>
    <property type="evidence" value="ECO:0007669"/>
    <property type="project" value="TreeGrafter"/>
</dbReference>
<keyword evidence="4 7" id="KW-0547">Nucleotide-binding</keyword>